<protein>
    <submittedName>
        <fullName evidence="10">Putative sodium:solute symporter</fullName>
    </submittedName>
</protein>
<reference evidence="10 11" key="1">
    <citation type="submission" date="2018-06" db="EMBL/GenBank/DDBJ databases">
        <authorList>
            <consortium name="Pathogen Informatics"/>
            <person name="Doyle S."/>
        </authorList>
    </citation>
    <scope>NUCLEOTIDE SEQUENCE [LARGE SCALE GENOMIC DNA]</scope>
    <source>
        <strain evidence="10 11">NCTC9962</strain>
    </source>
</reference>
<dbReference type="Gene3D" id="1.20.1730.10">
    <property type="entry name" value="Sodium/glucose cotransporter"/>
    <property type="match status" value="1"/>
</dbReference>
<dbReference type="PROSITE" id="PS50283">
    <property type="entry name" value="NA_SOLUT_SYMP_3"/>
    <property type="match status" value="1"/>
</dbReference>
<name>A0A377AID7_ECOLX</name>
<feature type="transmembrane region" description="Helical" evidence="9">
    <location>
        <begin position="27"/>
        <end position="45"/>
    </location>
</feature>
<dbReference type="Proteomes" id="UP000254052">
    <property type="component" value="Unassembled WGS sequence"/>
</dbReference>
<organism evidence="10 11">
    <name type="scientific">Escherichia coli</name>
    <dbReference type="NCBI Taxonomy" id="562"/>
    <lineage>
        <taxon>Bacteria</taxon>
        <taxon>Pseudomonadati</taxon>
        <taxon>Pseudomonadota</taxon>
        <taxon>Gammaproteobacteria</taxon>
        <taxon>Enterobacterales</taxon>
        <taxon>Enterobacteriaceae</taxon>
        <taxon>Escherichia</taxon>
    </lineage>
</organism>
<evidence type="ECO:0000256" key="5">
    <source>
        <dbReference type="ARBA" id="ARBA00023053"/>
    </source>
</evidence>
<keyword evidence="3 9" id="KW-0812">Transmembrane</keyword>
<keyword evidence="6 9" id="KW-0472">Membrane</keyword>
<dbReference type="Pfam" id="PF00474">
    <property type="entry name" value="SSF"/>
    <property type="match status" value="1"/>
</dbReference>
<accession>A0A377AID7</accession>
<evidence type="ECO:0000313" key="11">
    <source>
        <dbReference type="Proteomes" id="UP000254052"/>
    </source>
</evidence>
<evidence type="ECO:0000256" key="7">
    <source>
        <dbReference type="ARBA" id="ARBA00023201"/>
    </source>
</evidence>
<dbReference type="EMBL" id="UGED01000004">
    <property type="protein sequence ID" value="STL17271.1"/>
    <property type="molecule type" value="Genomic_DNA"/>
</dbReference>
<dbReference type="GO" id="GO:0022857">
    <property type="term" value="F:transmembrane transporter activity"/>
    <property type="evidence" value="ECO:0007669"/>
    <property type="project" value="InterPro"/>
</dbReference>
<dbReference type="InterPro" id="IPR038377">
    <property type="entry name" value="Na/Glc_symporter_sf"/>
</dbReference>
<comment type="similarity">
    <text evidence="2 8">Belongs to the sodium:solute symporter (SSF) (TC 2.A.21) family.</text>
</comment>
<proteinExistence type="inferred from homology"/>
<comment type="subcellular location">
    <subcellularLocation>
        <location evidence="1">Membrane</location>
        <topology evidence="1">Multi-pass membrane protein</topology>
    </subcellularLocation>
</comment>
<evidence type="ECO:0000256" key="1">
    <source>
        <dbReference type="ARBA" id="ARBA00004141"/>
    </source>
</evidence>
<keyword evidence="4 9" id="KW-1133">Transmembrane helix</keyword>
<evidence type="ECO:0000313" key="10">
    <source>
        <dbReference type="EMBL" id="STL17271.1"/>
    </source>
</evidence>
<keyword evidence="7" id="KW-0813">Transport</keyword>
<evidence type="ECO:0000256" key="9">
    <source>
        <dbReference type="SAM" id="Phobius"/>
    </source>
</evidence>
<evidence type="ECO:0000256" key="2">
    <source>
        <dbReference type="ARBA" id="ARBA00006434"/>
    </source>
</evidence>
<dbReference type="InterPro" id="IPR001734">
    <property type="entry name" value="Na/solute_symporter"/>
</dbReference>
<evidence type="ECO:0000256" key="3">
    <source>
        <dbReference type="ARBA" id="ARBA00022692"/>
    </source>
</evidence>
<evidence type="ECO:0000256" key="4">
    <source>
        <dbReference type="ARBA" id="ARBA00022989"/>
    </source>
</evidence>
<sequence>MLGLAGILYAVIGGLRAMAVADSINGIGLVIGGLMVPVFGLIAMGKGSFMQGIEQLTTVHAEKLNSIGGPTVPCRLARHLPV</sequence>
<gene>
    <name evidence="10" type="primary">yidK_2</name>
    <name evidence="10" type="ORF">NCTC9962_00987</name>
</gene>
<evidence type="ECO:0000256" key="8">
    <source>
        <dbReference type="RuleBase" id="RU362091"/>
    </source>
</evidence>
<keyword evidence="5" id="KW-0915">Sodium</keyword>
<keyword evidence="7" id="KW-0739">Sodium transport</keyword>
<dbReference type="AlphaFoldDB" id="A0A377AID7"/>
<evidence type="ECO:0000256" key="6">
    <source>
        <dbReference type="ARBA" id="ARBA00023136"/>
    </source>
</evidence>
<keyword evidence="7" id="KW-0406">Ion transport</keyword>
<dbReference type="GO" id="GO:0016020">
    <property type="term" value="C:membrane"/>
    <property type="evidence" value="ECO:0007669"/>
    <property type="project" value="UniProtKB-SubCell"/>
</dbReference>
<dbReference type="GO" id="GO:0006814">
    <property type="term" value="P:sodium ion transport"/>
    <property type="evidence" value="ECO:0007669"/>
    <property type="project" value="UniProtKB-KW"/>
</dbReference>